<feature type="transmembrane region" description="Helical" evidence="8">
    <location>
        <begin position="292"/>
        <end position="310"/>
    </location>
</feature>
<feature type="transmembrane region" description="Helical" evidence="8">
    <location>
        <begin position="108"/>
        <end position="126"/>
    </location>
</feature>
<comment type="similarity">
    <text evidence="2">Belongs to the binding-protein-dependent transport system permease family. FecCD subfamily.</text>
</comment>
<dbReference type="OrthoDB" id="9782305at2"/>
<dbReference type="Pfam" id="PF01032">
    <property type="entry name" value="FecCD"/>
    <property type="match status" value="1"/>
</dbReference>
<comment type="subcellular location">
    <subcellularLocation>
        <location evidence="1">Cell membrane</location>
        <topology evidence="1">Multi-pass membrane protein</topology>
    </subcellularLocation>
</comment>
<feature type="transmembrane region" description="Helical" evidence="8">
    <location>
        <begin position="164"/>
        <end position="187"/>
    </location>
</feature>
<evidence type="ECO:0000313" key="9">
    <source>
        <dbReference type="EMBL" id="ATB70074.1"/>
    </source>
</evidence>
<dbReference type="GO" id="GO:0033214">
    <property type="term" value="P:siderophore-iron import into cell"/>
    <property type="evidence" value="ECO:0007669"/>
    <property type="project" value="TreeGrafter"/>
</dbReference>
<keyword evidence="6 8" id="KW-1133">Transmembrane helix</keyword>
<dbReference type="SUPFAM" id="SSF81345">
    <property type="entry name" value="ABC transporter involved in vitamin B12 uptake, BtuC"/>
    <property type="match status" value="1"/>
</dbReference>
<gene>
    <name evidence="9" type="ORF">SJPD1_1969</name>
</gene>
<dbReference type="PANTHER" id="PTHR30472:SF70">
    <property type="entry name" value="MOLYBDATE IMPORT SYSTEM PERMEASE PROTEIN MOLB"/>
    <property type="match status" value="1"/>
</dbReference>
<evidence type="ECO:0000256" key="2">
    <source>
        <dbReference type="ARBA" id="ARBA00007935"/>
    </source>
</evidence>
<accession>A0A290HTX1</accession>
<evidence type="ECO:0000256" key="3">
    <source>
        <dbReference type="ARBA" id="ARBA00022448"/>
    </source>
</evidence>
<dbReference type="InterPro" id="IPR000522">
    <property type="entry name" value="ABC_transptr_permease_BtuC"/>
</dbReference>
<evidence type="ECO:0000256" key="8">
    <source>
        <dbReference type="SAM" id="Phobius"/>
    </source>
</evidence>
<feature type="transmembrane region" description="Helical" evidence="8">
    <location>
        <begin position="76"/>
        <end position="96"/>
    </location>
</feature>
<keyword evidence="5 8" id="KW-0812">Transmembrane</keyword>
<dbReference type="GO" id="GO:0022857">
    <property type="term" value="F:transmembrane transporter activity"/>
    <property type="evidence" value="ECO:0007669"/>
    <property type="project" value="InterPro"/>
</dbReference>
<evidence type="ECO:0000313" key="10">
    <source>
        <dbReference type="Proteomes" id="UP000217349"/>
    </source>
</evidence>
<sequence length="350" mass="36868">MTKRNHSLTKRYATITSILLGIAIIFAILASLCIGAYPLSFSRAAYIVGHLFLPGSLPQETLEQIKELTVVQVVRLPRVLVATLAGMGLGMSGAALQGIMRNPLVGPDLVGVTSGAAFGGVLAMMFDYSPYGIVAMAFIFGLTAMVLTFGLAKLAHNSGNGMALILAGVFVGAFFIALVGLIQFVVTDAKLPGIVYWLLGSFIGADAQKVMMIGIPTLAGGAILMMLRWRINLLSLGDIDAASLGISVSKLRWGVIALVSLIVAAQVSVVGIIGWVGLVVPHLARMLVGPDHRRLLPASALIGGLFVLGLDDFTRTIVQAEVPVGILTALVGTPIVCFLFWKTQTKGWSE</sequence>
<dbReference type="Proteomes" id="UP000217349">
    <property type="component" value="Chromosome"/>
</dbReference>
<dbReference type="RefSeq" id="WP_096047004.1">
    <property type="nucleotide sequence ID" value="NZ_CP023275.1"/>
</dbReference>
<protein>
    <submittedName>
        <fullName evidence="9">ABC transporter permease protein</fullName>
    </submittedName>
</protein>
<feature type="transmembrane region" description="Helical" evidence="8">
    <location>
        <begin position="253"/>
        <end position="280"/>
    </location>
</feature>
<feature type="transmembrane region" description="Helical" evidence="8">
    <location>
        <begin position="322"/>
        <end position="341"/>
    </location>
</feature>
<evidence type="ECO:0000256" key="4">
    <source>
        <dbReference type="ARBA" id="ARBA00022475"/>
    </source>
</evidence>
<name>A0A290HTX1_9BACT</name>
<keyword evidence="4" id="KW-1003">Cell membrane</keyword>
<proteinExistence type="inferred from homology"/>
<evidence type="ECO:0000256" key="7">
    <source>
        <dbReference type="ARBA" id="ARBA00023136"/>
    </source>
</evidence>
<reference evidence="10" key="1">
    <citation type="submission" date="2017-09" db="EMBL/GenBank/DDBJ databases">
        <title>The complete genome of Sulfurospirillum sp. JPD-1.</title>
        <authorList>
            <person name="Goris T."/>
        </authorList>
    </citation>
    <scope>NUCLEOTIDE SEQUENCE [LARGE SCALE GENOMIC DNA]</scope>
    <source>
        <strain evidence="10">JPD-1</strain>
    </source>
</reference>
<keyword evidence="7 8" id="KW-0472">Membrane</keyword>
<dbReference type="GO" id="GO:0005886">
    <property type="term" value="C:plasma membrane"/>
    <property type="evidence" value="ECO:0007669"/>
    <property type="project" value="UniProtKB-SubCell"/>
</dbReference>
<evidence type="ECO:0000256" key="6">
    <source>
        <dbReference type="ARBA" id="ARBA00022989"/>
    </source>
</evidence>
<feature type="transmembrane region" description="Helical" evidence="8">
    <location>
        <begin position="207"/>
        <end position="227"/>
    </location>
</feature>
<dbReference type="Gene3D" id="1.10.3470.10">
    <property type="entry name" value="ABC transporter involved in vitamin B12 uptake, BtuC"/>
    <property type="match status" value="1"/>
</dbReference>
<dbReference type="CDD" id="cd06550">
    <property type="entry name" value="TM_ABC_iron-siderophores_like"/>
    <property type="match status" value="1"/>
</dbReference>
<dbReference type="AlphaFoldDB" id="A0A290HTX1"/>
<evidence type="ECO:0000256" key="1">
    <source>
        <dbReference type="ARBA" id="ARBA00004651"/>
    </source>
</evidence>
<keyword evidence="3" id="KW-0813">Transport</keyword>
<dbReference type="PANTHER" id="PTHR30472">
    <property type="entry name" value="FERRIC ENTEROBACTIN TRANSPORT SYSTEM PERMEASE PROTEIN"/>
    <property type="match status" value="1"/>
</dbReference>
<dbReference type="EMBL" id="CP023275">
    <property type="protein sequence ID" value="ATB70074.1"/>
    <property type="molecule type" value="Genomic_DNA"/>
</dbReference>
<feature type="transmembrane region" description="Helical" evidence="8">
    <location>
        <begin position="12"/>
        <end position="37"/>
    </location>
</feature>
<dbReference type="InterPro" id="IPR037294">
    <property type="entry name" value="ABC_BtuC-like"/>
</dbReference>
<feature type="transmembrane region" description="Helical" evidence="8">
    <location>
        <begin position="132"/>
        <end position="152"/>
    </location>
</feature>
<organism evidence="9 10">
    <name type="scientific">Sulfurospirillum diekertiae</name>
    <dbReference type="NCBI Taxonomy" id="1854492"/>
    <lineage>
        <taxon>Bacteria</taxon>
        <taxon>Pseudomonadati</taxon>
        <taxon>Campylobacterota</taxon>
        <taxon>Epsilonproteobacteria</taxon>
        <taxon>Campylobacterales</taxon>
        <taxon>Sulfurospirillaceae</taxon>
        <taxon>Sulfurospirillum</taxon>
    </lineage>
</organism>
<dbReference type="KEGG" id="sulj:SJPD1_1969"/>
<evidence type="ECO:0000256" key="5">
    <source>
        <dbReference type="ARBA" id="ARBA00022692"/>
    </source>
</evidence>